<evidence type="ECO:0000313" key="1">
    <source>
        <dbReference type="EMBL" id="JAH11558.1"/>
    </source>
</evidence>
<proteinExistence type="predicted"/>
<sequence length="68" mass="7486">MGWGGTSPAGYPTGDLCVRVSPQIELPKHSVFCSCFLGPCGKAATEPYCYYSNLFYISTTFRKQIKNP</sequence>
<organism evidence="1">
    <name type="scientific">Anguilla anguilla</name>
    <name type="common">European freshwater eel</name>
    <name type="synonym">Muraena anguilla</name>
    <dbReference type="NCBI Taxonomy" id="7936"/>
    <lineage>
        <taxon>Eukaryota</taxon>
        <taxon>Metazoa</taxon>
        <taxon>Chordata</taxon>
        <taxon>Craniata</taxon>
        <taxon>Vertebrata</taxon>
        <taxon>Euteleostomi</taxon>
        <taxon>Actinopterygii</taxon>
        <taxon>Neopterygii</taxon>
        <taxon>Teleostei</taxon>
        <taxon>Anguilliformes</taxon>
        <taxon>Anguillidae</taxon>
        <taxon>Anguilla</taxon>
    </lineage>
</organism>
<protein>
    <submittedName>
        <fullName evidence="1">Uncharacterized protein</fullName>
    </submittedName>
</protein>
<dbReference type="AlphaFoldDB" id="A0A0E9Q611"/>
<accession>A0A0E9Q611</accession>
<reference evidence="1" key="1">
    <citation type="submission" date="2014-11" db="EMBL/GenBank/DDBJ databases">
        <authorList>
            <person name="Amaro Gonzalez C."/>
        </authorList>
    </citation>
    <scope>NUCLEOTIDE SEQUENCE</scope>
</reference>
<reference evidence="1" key="2">
    <citation type="journal article" date="2015" name="Fish Shellfish Immunol.">
        <title>Early steps in the European eel (Anguilla anguilla)-Vibrio vulnificus interaction in the gills: Role of the RtxA13 toxin.</title>
        <authorList>
            <person name="Callol A."/>
            <person name="Pajuelo D."/>
            <person name="Ebbesson L."/>
            <person name="Teles M."/>
            <person name="MacKenzie S."/>
            <person name="Amaro C."/>
        </authorList>
    </citation>
    <scope>NUCLEOTIDE SEQUENCE</scope>
</reference>
<name>A0A0E9Q611_ANGAN</name>
<dbReference type="EMBL" id="GBXM01097019">
    <property type="protein sequence ID" value="JAH11558.1"/>
    <property type="molecule type" value="Transcribed_RNA"/>
</dbReference>